<keyword evidence="4 7" id="KW-0808">Transferase</keyword>
<dbReference type="InterPro" id="IPR015422">
    <property type="entry name" value="PyrdxlP-dep_Trfase_small"/>
</dbReference>
<evidence type="ECO:0000256" key="7">
    <source>
        <dbReference type="RuleBase" id="RU000481"/>
    </source>
</evidence>
<keyword evidence="10" id="KW-1185">Reference proteome</keyword>
<keyword evidence="3 7" id="KW-0032">Aminotransferase</keyword>
<comment type="caution">
    <text evidence="9">The sequence shown here is derived from an EMBL/GenBank/DDBJ whole genome shotgun (WGS) entry which is preliminary data.</text>
</comment>
<dbReference type="InterPro" id="IPR004838">
    <property type="entry name" value="NHTrfase_class1_PyrdxlP-BS"/>
</dbReference>
<dbReference type="CDD" id="cd00609">
    <property type="entry name" value="AAT_like"/>
    <property type="match status" value="1"/>
</dbReference>
<evidence type="ECO:0000256" key="4">
    <source>
        <dbReference type="ARBA" id="ARBA00022679"/>
    </source>
</evidence>
<dbReference type="InterPro" id="IPR004839">
    <property type="entry name" value="Aminotransferase_I/II_large"/>
</dbReference>
<comment type="similarity">
    <text evidence="2 7">Belongs to the class-I pyridoxal-phosphate-dependent aminotransferase family.</text>
</comment>
<dbReference type="Gene3D" id="3.40.640.10">
    <property type="entry name" value="Type I PLP-dependent aspartate aminotransferase-like (Major domain)"/>
    <property type="match status" value="1"/>
</dbReference>
<dbReference type="EC" id="2.6.1.-" evidence="7"/>
<dbReference type="PROSITE" id="PS00105">
    <property type="entry name" value="AA_TRANSFER_CLASS_1"/>
    <property type="match status" value="1"/>
</dbReference>
<comment type="cofactor">
    <cofactor evidence="1 7">
        <name>pyridoxal 5'-phosphate</name>
        <dbReference type="ChEBI" id="CHEBI:597326"/>
    </cofactor>
</comment>
<evidence type="ECO:0000313" key="10">
    <source>
        <dbReference type="Proteomes" id="UP001296873"/>
    </source>
</evidence>
<proteinExistence type="inferred from homology"/>
<evidence type="ECO:0000256" key="6">
    <source>
        <dbReference type="ARBA" id="ARBA00049185"/>
    </source>
</evidence>
<keyword evidence="5" id="KW-0663">Pyridoxal phosphate</keyword>
<dbReference type="Pfam" id="PF00155">
    <property type="entry name" value="Aminotran_1_2"/>
    <property type="match status" value="1"/>
</dbReference>
<accession>A0ABS1DB31</accession>
<feature type="domain" description="Aminotransferase class I/classII large" evidence="8">
    <location>
        <begin position="40"/>
        <end position="392"/>
    </location>
</feature>
<dbReference type="Gene3D" id="3.90.1150.10">
    <property type="entry name" value="Aspartate Aminotransferase, domain 1"/>
    <property type="match status" value="1"/>
</dbReference>
<gene>
    <name evidence="9" type="ORF">CKO28_05190</name>
</gene>
<dbReference type="SUPFAM" id="SSF53383">
    <property type="entry name" value="PLP-dependent transferases"/>
    <property type="match status" value="1"/>
</dbReference>
<dbReference type="PANTHER" id="PTHR46383">
    <property type="entry name" value="ASPARTATE AMINOTRANSFERASE"/>
    <property type="match status" value="1"/>
</dbReference>
<reference evidence="9 10" key="1">
    <citation type="journal article" date="2020" name="Microorganisms">
        <title>Osmotic Adaptation and Compatible Solute Biosynthesis of Phototrophic Bacteria as Revealed from Genome Analyses.</title>
        <authorList>
            <person name="Imhoff J.F."/>
            <person name="Rahn T."/>
            <person name="Kunzel S."/>
            <person name="Keller A."/>
            <person name="Neulinger S.C."/>
        </authorList>
    </citation>
    <scope>NUCLEOTIDE SEQUENCE [LARGE SCALE GENOMIC DNA]</scope>
    <source>
        <strain evidence="9 10">DSM 9895</strain>
    </source>
</reference>
<evidence type="ECO:0000256" key="5">
    <source>
        <dbReference type="ARBA" id="ARBA00022898"/>
    </source>
</evidence>
<dbReference type="EMBL" id="NRRL01000007">
    <property type="protein sequence ID" value="MBK1667424.1"/>
    <property type="molecule type" value="Genomic_DNA"/>
</dbReference>
<dbReference type="InterPro" id="IPR050596">
    <property type="entry name" value="AspAT/PAT-like"/>
</dbReference>
<dbReference type="PANTHER" id="PTHR46383:SF2">
    <property type="entry name" value="AMINOTRANSFERASE"/>
    <property type="match status" value="1"/>
</dbReference>
<dbReference type="InterPro" id="IPR015421">
    <property type="entry name" value="PyrdxlP-dep_Trfase_major"/>
</dbReference>
<dbReference type="RefSeq" id="WP_200339522.1">
    <property type="nucleotide sequence ID" value="NZ_NRRL01000007.1"/>
</dbReference>
<evidence type="ECO:0000256" key="1">
    <source>
        <dbReference type="ARBA" id="ARBA00001933"/>
    </source>
</evidence>
<evidence type="ECO:0000256" key="2">
    <source>
        <dbReference type="ARBA" id="ARBA00007441"/>
    </source>
</evidence>
<comment type="catalytic activity">
    <reaction evidence="6">
        <text>L-aspartate + 2-oxoglutarate = oxaloacetate + L-glutamate</text>
        <dbReference type="Rhea" id="RHEA:21824"/>
        <dbReference type="ChEBI" id="CHEBI:16452"/>
        <dbReference type="ChEBI" id="CHEBI:16810"/>
        <dbReference type="ChEBI" id="CHEBI:29985"/>
        <dbReference type="ChEBI" id="CHEBI:29991"/>
        <dbReference type="EC" id="2.6.1.1"/>
    </reaction>
</comment>
<dbReference type="InterPro" id="IPR015424">
    <property type="entry name" value="PyrdxlP-dep_Trfase"/>
</dbReference>
<sequence length="398" mass="42689">MPTESIAPQPPLPLRPEVAELEPSKIVALWQQGFGRDDLIPLWVGEGDLTTPQVICDAATKALADGHTFYTHKRGWPELLDALDGYHGRLHGVRPEPARLSLTSAGMNGIQLILQAVLRSGDDMIALTPVWPNALAAAKIHGGAIRDVPLARRADGGFTLDVDALDAAIGPATRAIFMASPSNPTGWTASEADLRAVIDLCRARGVWLIADEVYHRFVYDSAQPASAPSVLPLIDPEDPVIVVNSFSKTWAMTGWRLAWLVHPPSMGPAFDSLIEFNTSGAPAFLQAGALAAIRDGEDFAREMVERCAAGRELVLQRLGAMRRVTLARPEGAFYAFFKVDGVSDSLAYAQQILERTGVGLAPGIAFGAAGEGHLRLCFASSQTRLATAMDRLASLLDD</sequence>
<evidence type="ECO:0000259" key="8">
    <source>
        <dbReference type="Pfam" id="PF00155"/>
    </source>
</evidence>
<name>A0ABS1DB31_9PROT</name>
<dbReference type="NCBIfam" id="NF004770">
    <property type="entry name" value="PRK06108.1"/>
    <property type="match status" value="1"/>
</dbReference>
<evidence type="ECO:0000256" key="3">
    <source>
        <dbReference type="ARBA" id="ARBA00022576"/>
    </source>
</evidence>
<evidence type="ECO:0000313" key="9">
    <source>
        <dbReference type="EMBL" id="MBK1667424.1"/>
    </source>
</evidence>
<organism evidence="9 10">
    <name type="scientific">Rhodovibrio sodomensis</name>
    <dbReference type="NCBI Taxonomy" id="1088"/>
    <lineage>
        <taxon>Bacteria</taxon>
        <taxon>Pseudomonadati</taxon>
        <taxon>Pseudomonadota</taxon>
        <taxon>Alphaproteobacteria</taxon>
        <taxon>Rhodospirillales</taxon>
        <taxon>Rhodovibrionaceae</taxon>
        <taxon>Rhodovibrio</taxon>
    </lineage>
</organism>
<dbReference type="Proteomes" id="UP001296873">
    <property type="component" value="Unassembled WGS sequence"/>
</dbReference>
<protein>
    <recommendedName>
        <fullName evidence="7">Aminotransferase</fullName>
        <ecNumber evidence="7">2.6.1.-</ecNumber>
    </recommendedName>
</protein>